<evidence type="ECO:0000313" key="1">
    <source>
        <dbReference type="EMBL" id="PIR42116.1"/>
    </source>
</evidence>
<accession>A0A2H0R705</accession>
<proteinExistence type="predicted"/>
<sequence>MNNKFLIAILVISMSVTSYFLGANGVFQRSSLVDPVISPTPIYSQPIVSSSPFPTPSPSFTPTPTPVPSISGIFGSVTLNGNPLSLVEIKVTNLNNVLIANVFTDTSGKFRIELPSGEYIIGPFREPASGTIVNSGRVSVIQGLFSEANVRFQNQ</sequence>
<gene>
    <name evidence="1" type="ORF">COV30_00240</name>
</gene>
<evidence type="ECO:0000313" key="2">
    <source>
        <dbReference type="Proteomes" id="UP000230208"/>
    </source>
</evidence>
<evidence type="ECO:0008006" key="3">
    <source>
        <dbReference type="Google" id="ProtNLM"/>
    </source>
</evidence>
<dbReference type="EMBL" id="PCXP01000002">
    <property type="protein sequence ID" value="PIR42116.1"/>
    <property type="molecule type" value="Genomic_DNA"/>
</dbReference>
<protein>
    <recommendedName>
        <fullName evidence="3">Carboxypeptidase regulatory-like domain-containing protein</fullName>
    </recommendedName>
</protein>
<dbReference type="Gene3D" id="2.60.40.1120">
    <property type="entry name" value="Carboxypeptidase-like, regulatory domain"/>
    <property type="match status" value="1"/>
</dbReference>
<dbReference type="AlphaFoldDB" id="A0A2H0R705"/>
<reference evidence="1 2" key="1">
    <citation type="submission" date="2017-09" db="EMBL/GenBank/DDBJ databases">
        <title>Depth-based differentiation of microbial function through sediment-hosted aquifers and enrichment of novel symbionts in the deep terrestrial subsurface.</title>
        <authorList>
            <person name="Probst A.J."/>
            <person name="Ladd B."/>
            <person name="Jarett J.K."/>
            <person name="Geller-Mcgrath D.E."/>
            <person name="Sieber C.M."/>
            <person name="Emerson J.B."/>
            <person name="Anantharaman K."/>
            <person name="Thomas B.C."/>
            <person name="Malmstrom R."/>
            <person name="Stieglmeier M."/>
            <person name="Klingl A."/>
            <person name="Woyke T."/>
            <person name="Ryan C.M."/>
            <person name="Banfield J.F."/>
        </authorList>
    </citation>
    <scope>NUCLEOTIDE SEQUENCE [LARGE SCALE GENOMIC DNA]</scope>
    <source>
        <strain evidence="1">CG10_big_fil_rev_8_21_14_0_10_37_15</strain>
    </source>
</reference>
<dbReference type="SUPFAM" id="SSF49464">
    <property type="entry name" value="Carboxypeptidase regulatory domain-like"/>
    <property type="match status" value="1"/>
</dbReference>
<name>A0A2H0R705_9BACT</name>
<dbReference type="Proteomes" id="UP000230208">
    <property type="component" value="Unassembled WGS sequence"/>
</dbReference>
<comment type="caution">
    <text evidence="1">The sequence shown here is derived from an EMBL/GenBank/DDBJ whole genome shotgun (WGS) entry which is preliminary data.</text>
</comment>
<dbReference type="InterPro" id="IPR008969">
    <property type="entry name" value="CarboxyPept-like_regulatory"/>
</dbReference>
<organism evidence="1 2">
    <name type="scientific">Candidatus Yanofskybacteria bacterium CG10_big_fil_rev_8_21_14_0_10_37_15</name>
    <dbReference type="NCBI Taxonomy" id="1975097"/>
    <lineage>
        <taxon>Bacteria</taxon>
        <taxon>Candidatus Yanofskyibacteriota</taxon>
    </lineage>
</organism>